<dbReference type="SUPFAM" id="SSF53335">
    <property type="entry name" value="S-adenosyl-L-methionine-dependent methyltransferases"/>
    <property type="match status" value="1"/>
</dbReference>
<dbReference type="InterPro" id="IPR010675">
    <property type="entry name" value="Bin3_C"/>
</dbReference>
<dbReference type="PANTHER" id="PTHR12315:SF0">
    <property type="entry name" value="7SK SNRNA METHYLPHOSPHATE CAPPING ENZYME"/>
    <property type="match status" value="1"/>
</dbReference>
<evidence type="ECO:0000313" key="9">
    <source>
        <dbReference type="EMBL" id="KAF9782767.1"/>
    </source>
</evidence>
<reference evidence="9" key="1">
    <citation type="journal article" date="2020" name="Nat. Commun.">
        <title>Large-scale genome sequencing of mycorrhizal fungi provides insights into the early evolution of symbiotic traits.</title>
        <authorList>
            <person name="Miyauchi S."/>
            <person name="Kiss E."/>
            <person name="Kuo A."/>
            <person name="Drula E."/>
            <person name="Kohler A."/>
            <person name="Sanchez-Garcia M."/>
            <person name="Morin E."/>
            <person name="Andreopoulos B."/>
            <person name="Barry K.W."/>
            <person name="Bonito G."/>
            <person name="Buee M."/>
            <person name="Carver A."/>
            <person name="Chen C."/>
            <person name="Cichocki N."/>
            <person name="Clum A."/>
            <person name="Culley D."/>
            <person name="Crous P.W."/>
            <person name="Fauchery L."/>
            <person name="Girlanda M."/>
            <person name="Hayes R.D."/>
            <person name="Keri Z."/>
            <person name="LaButti K."/>
            <person name="Lipzen A."/>
            <person name="Lombard V."/>
            <person name="Magnuson J."/>
            <person name="Maillard F."/>
            <person name="Murat C."/>
            <person name="Nolan M."/>
            <person name="Ohm R.A."/>
            <person name="Pangilinan J."/>
            <person name="Pereira M.F."/>
            <person name="Perotto S."/>
            <person name="Peter M."/>
            <person name="Pfister S."/>
            <person name="Riley R."/>
            <person name="Sitrit Y."/>
            <person name="Stielow J.B."/>
            <person name="Szollosi G."/>
            <person name="Zifcakova L."/>
            <person name="Stursova M."/>
            <person name="Spatafora J.W."/>
            <person name="Tedersoo L."/>
            <person name="Vaario L.M."/>
            <person name="Yamada A."/>
            <person name="Yan M."/>
            <person name="Wang P."/>
            <person name="Xu J."/>
            <person name="Bruns T."/>
            <person name="Baldrian P."/>
            <person name="Vilgalys R."/>
            <person name="Dunand C."/>
            <person name="Henrissat B."/>
            <person name="Grigoriev I.V."/>
            <person name="Hibbett D."/>
            <person name="Nagy L.G."/>
            <person name="Martin F.M."/>
        </authorList>
    </citation>
    <scope>NUCLEOTIDE SEQUENCE</scope>
    <source>
        <strain evidence="9">UH-Tt-Lm1</strain>
    </source>
</reference>
<evidence type="ECO:0000256" key="7">
    <source>
        <dbReference type="SAM" id="MobiDB-lite"/>
    </source>
</evidence>
<evidence type="ECO:0000256" key="4">
    <source>
        <dbReference type="ARBA" id="ARBA00022691"/>
    </source>
</evidence>
<dbReference type="EC" id="2.1.1.-" evidence="6"/>
<keyword evidence="4 5" id="KW-0949">S-adenosyl-L-methionine</keyword>
<dbReference type="EMBL" id="WIUZ02000011">
    <property type="protein sequence ID" value="KAF9782767.1"/>
    <property type="molecule type" value="Genomic_DNA"/>
</dbReference>
<dbReference type="GO" id="GO:0008171">
    <property type="term" value="F:O-methyltransferase activity"/>
    <property type="evidence" value="ECO:0007669"/>
    <property type="project" value="UniProtKB-UniRule"/>
</dbReference>
<dbReference type="Proteomes" id="UP000736335">
    <property type="component" value="Unassembled WGS sequence"/>
</dbReference>
<keyword evidence="2 6" id="KW-0489">Methyltransferase</keyword>
<dbReference type="PROSITE" id="PS51515">
    <property type="entry name" value="BIN3_SAM"/>
    <property type="match status" value="1"/>
</dbReference>
<proteinExistence type="inferred from homology"/>
<dbReference type="GO" id="GO:0032259">
    <property type="term" value="P:methylation"/>
    <property type="evidence" value="ECO:0007669"/>
    <property type="project" value="UniProtKB-KW"/>
</dbReference>
<dbReference type="InterPro" id="IPR029063">
    <property type="entry name" value="SAM-dependent_MTases_sf"/>
</dbReference>
<evidence type="ECO:0000256" key="6">
    <source>
        <dbReference type="RuleBase" id="RU367087"/>
    </source>
</evidence>
<gene>
    <name evidence="9" type="ORF">BJ322DRAFT_170628</name>
</gene>
<comment type="caution">
    <text evidence="9">The sequence shown here is derived from an EMBL/GenBank/DDBJ whole genome shotgun (WGS) entry which is preliminary data.</text>
</comment>
<evidence type="ECO:0000313" key="10">
    <source>
        <dbReference type="Proteomes" id="UP000736335"/>
    </source>
</evidence>
<comment type="similarity">
    <text evidence="1 6">Belongs to the methyltransferase superfamily.</text>
</comment>
<dbReference type="InterPro" id="IPR024160">
    <property type="entry name" value="BIN3_SAM-bd_dom"/>
</dbReference>
<evidence type="ECO:0000256" key="2">
    <source>
        <dbReference type="ARBA" id="ARBA00022603"/>
    </source>
</evidence>
<dbReference type="PANTHER" id="PTHR12315">
    <property type="entry name" value="BICOID-INTERACTING PROTEIN RELATED"/>
    <property type="match status" value="1"/>
</dbReference>
<name>A0A9P6HBR6_9AGAM</name>
<dbReference type="Gene3D" id="3.40.50.150">
    <property type="entry name" value="Vaccinia Virus protein VP39"/>
    <property type="match status" value="1"/>
</dbReference>
<evidence type="ECO:0000256" key="3">
    <source>
        <dbReference type="ARBA" id="ARBA00022679"/>
    </source>
</evidence>
<dbReference type="OrthoDB" id="540004at2759"/>
<dbReference type="Pfam" id="PF06859">
    <property type="entry name" value="Bin3"/>
    <property type="match status" value="1"/>
</dbReference>
<dbReference type="CDD" id="cd02440">
    <property type="entry name" value="AdoMet_MTases"/>
    <property type="match status" value="1"/>
</dbReference>
<evidence type="ECO:0000256" key="1">
    <source>
        <dbReference type="ARBA" id="ARBA00008361"/>
    </source>
</evidence>
<evidence type="ECO:0000256" key="5">
    <source>
        <dbReference type="PROSITE-ProRule" id="PRU00848"/>
    </source>
</evidence>
<organism evidence="9 10">
    <name type="scientific">Thelephora terrestris</name>
    <dbReference type="NCBI Taxonomy" id="56493"/>
    <lineage>
        <taxon>Eukaryota</taxon>
        <taxon>Fungi</taxon>
        <taxon>Dikarya</taxon>
        <taxon>Basidiomycota</taxon>
        <taxon>Agaricomycotina</taxon>
        <taxon>Agaricomycetes</taxon>
        <taxon>Thelephorales</taxon>
        <taxon>Thelephoraceae</taxon>
        <taxon>Thelephora</taxon>
    </lineage>
</organism>
<dbReference type="GO" id="GO:0017069">
    <property type="term" value="F:snRNA binding"/>
    <property type="evidence" value="ECO:0007669"/>
    <property type="project" value="TreeGrafter"/>
</dbReference>
<protein>
    <recommendedName>
        <fullName evidence="6">RNA methyltransferase</fullName>
        <ecNumber evidence="6">2.1.1.-</ecNumber>
    </recommendedName>
</protein>
<dbReference type="AlphaFoldDB" id="A0A9P6HBR6"/>
<feature type="region of interest" description="Disordered" evidence="7">
    <location>
        <begin position="89"/>
        <end position="115"/>
    </location>
</feature>
<keyword evidence="10" id="KW-1185">Reference proteome</keyword>
<evidence type="ECO:0000259" key="8">
    <source>
        <dbReference type="PROSITE" id="PS51515"/>
    </source>
</evidence>
<dbReference type="InterPro" id="IPR039772">
    <property type="entry name" value="Bin3-like"/>
</dbReference>
<sequence>MSSGLNSNLPVYGNYHSYYSKRPFASDSRLSALPEDLFRGATVLDIGCNEGWVTCEIAQSHGASRVIGVDIDGSLISAAWKRRRVVWSSQGPDTSRDQSTKRKRASESDPFNGSTPIPDYFPESLALTFGHLPIPPSTQETQDKFPHNLTFRTADWPNQSIPEDDAGYDIVVAFSLSKWIHIHNGDEGLIKFFERIYAVLRPGGSFVLEPQSWESYAKAKRMDTVLKEKANGLKLRPENFQTILEGVGFILDQSTGPVGEGGFQRSIDLYKKCRT</sequence>
<feature type="domain" description="Bin3-type SAM" evidence="8">
    <location>
        <begin position="27"/>
        <end position="275"/>
    </location>
</feature>
<keyword evidence="3 6" id="KW-0808">Transferase</keyword>
<dbReference type="GO" id="GO:0040031">
    <property type="term" value="P:snRNA modification"/>
    <property type="evidence" value="ECO:0007669"/>
    <property type="project" value="TreeGrafter"/>
</dbReference>
<accession>A0A9P6HBR6</accession>
<reference evidence="9" key="2">
    <citation type="submission" date="2020-11" db="EMBL/GenBank/DDBJ databases">
        <authorList>
            <consortium name="DOE Joint Genome Institute"/>
            <person name="Kuo A."/>
            <person name="Miyauchi S."/>
            <person name="Kiss E."/>
            <person name="Drula E."/>
            <person name="Kohler A."/>
            <person name="Sanchez-Garcia M."/>
            <person name="Andreopoulos B."/>
            <person name="Barry K.W."/>
            <person name="Bonito G."/>
            <person name="Buee M."/>
            <person name="Carver A."/>
            <person name="Chen C."/>
            <person name="Cichocki N."/>
            <person name="Clum A."/>
            <person name="Culley D."/>
            <person name="Crous P.W."/>
            <person name="Fauchery L."/>
            <person name="Girlanda M."/>
            <person name="Hayes R."/>
            <person name="Keri Z."/>
            <person name="Labutti K."/>
            <person name="Lipzen A."/>
            <person name="Lombard V."/>
            <person name="Magnuson J."/>
            <person name="Maillard F."/>
            <person name="Morin E."/>
            <person name="Murat C."/>
            <person name="Nolan M."/>
            <person name="Ohm R."/>
            <person name="Pangilinan J."/>
            <person name="Pereira M."/>
            <person name="Perotto S."/>
            <person name="Peter M."/>
            <person name="Riley R."/>
            <person name="Sitrit Y."/>
            <person name="Stielow B."/>
            <person name="Szollosi G."/>
            <person name="Zifcakova L."/>
            <person name="Stursova M."/>
            <person name="Spatafora J.W."/>
            <person name="Tedersoo L."/>
            <person name="Vaario L.-M."/>
            <person name="Yamada A."/>
            <person name="Yan M."/>
            <person name="Wang P."/>
            <person name="Xu J."/>
            <person name="Bruns T."/>
            <person name="Baldrian P."/>
            <person name="Vilgalys R."/>
            <person name="Henrissat B."/>
            <person name="Grigoriev I.V."/>
            <person name="Hibbett D."/>
            <person name="Nagy L.G."/>
            <person name="Martin F.M."/>
        </authorList>
    </citation>
    <scope>NUCLEOTIDE SEQUENCE</scope>
    <source>
        <strain evidence="9">UH-Tt-Lm1</strain>
    </source>
</reference>
<dbReference type="GO" id="GO:0008173">
    <property type="term" value="F:RNA methyltransferase activity"/>
    <property type="evidence" value="ECO:0007669"/>
    <property type="project" value="UniProtKB-UniRule"/>
</dbReference>